<dbReference type="AlphaFoldDB" id="A0A2G2ZHH6"/>
<organism evidence="2 3">
    <name type="scientific">Capsicum annuum</name>
    <name type="common">Capsicum pepper</name>
    <dbReference type="NCBI Taxonomy" id="4072"/>
    <lineage>
        <taxon>Eukaryota</taxon>
        <taxon>Viridiplantae</taxon>
        <taxon>Streptophyta</taxon>
        <taxon>Embryophyta</taxon>
        <taxon>Tracheophyta</taxon>
        <taxon>Spermatophyta</taxon>
        <taxon>Magnoliopsida</taxon>
        <taxon>eudicotyledons</taxon>
        <taxon>Gunneridae</taxon>
        <taxon>Pentapetalae</taxon>
        <taxon>asterids</taxon>
        <taxon>lamiids</taxon>
        <taxon>Solanales</taxon>
        <taxon>Solanaceae</taxon>
        <taxon>Solanoideae</taxon>
        <taxon>Capsiceae</taxon>
        <taxon>Capsicum</taxon>
    </lineage>
</organism>
<dbReference type="InterPro" id="IPR023393">
    <property type="entry name" value="START-like_dom_sf"/>
</dbReference>
<feature type="domain" description="Bet v I/Major latex protein" evidence="1">
    <location>
        <begin position="5"/>
        <end position="71"/>
    </location>
</feature>
<dbReference type="GO" id="GO:0006952">
    <property type="term" value="P:defense response"/>
    <property type="evidence" value="ECO:0007669"/>
    <property type="project" value="InterPro"/>
</dbReference>
<sequence length="77" mass="8936">MEVKCGEHLFHVIFHTNTHHAPNISPNNVKHFEIHEDETLKISSIVSWKYMEDGKKIATEMIEAIDPQKKSNHLESD</sequence>
<reference evidence="2 3" key="1">
    <citation type="journal article" date="2014" name="Nat. Genet.">
        <title>Genome sequence of the hot pepper provides insights into the evolution of pungency in Capsicum species.</title>
        <authorList>
            <person name="Kim S."/>
            <person name="Park M."/>
            <person name="Yeom S.I."/>
            <person name="Kim Y.M."/>
            <person name="Lee J.M."/>
            <person name="Lee H.A."/>
            <person name="Seo E."/>
            <person name="Choi J."/>
            <person name="Cheong K."/>
            <person name="Kim K.T."/>
            <person name="Jung K."/>
            <person name="Lee G.W."/>
            <person name="Oh S.K."/>
            <person name="Bae C."/>
            <person name="Kim S.B."/>
            <person name="Lee H.Y."/>
            <person name="Kim S.Y."/>
            <person name="Kim M.S."/>
            <person name="Kang B.C."/>
            <person name="Jo Y.D."/>
            <person name="Yang H.B."/>
            <person name="Jeong H.J."/>
            <person name="Kang W.H."/>
            <person name="Kwon J.K."/>
            <person name="Shin C."/>
            <person name="Lim J.Y."/>
            <person name="Park J.H."/>
            <person name="Huh J.H."/>
            <person name="Kim J.S."/>
            <person name="Kim B.D."/>
            <person name="Cohen O."/>
            <person name="Paran I."/>
            <person name="Suh M.C."/>
            <person name="Lee S.B."/>
            <person name="Kim Y.K."/>
            <person name="Shin Y."/>
            <person name="Noh S.J."/>
            <person name="Park J."/>
            <person name="Seo Y.S."/>
            <person name="Kwon S.Y."/>
            <person name="Kim H.A."/>
            <person name="Park J.M."/>
            <person name="Kim H.J."/>
            <person name="Choi S.B."/>
            <person name="Bosland P.W."/>
            <person name="Reeves G."/>
            <person name="Jo S.H."/>
            <person name="Lee B.W."/>
            <person name="Cho H.T."/>
            <person name="Choi H.S."/>
            <person name="Lee M.S."/>
            <person name="Yu Y."/>
            <person name="Do Choi Y."/>
            <person name="Park B.S."/>
            <person name="van Deynze A."/>
            <person name="Ashrafi H."/>
            <person name="Hill T."/>
            <person name="Kim W.T."/>
            <person name="Pai H.S."/>
            <person name="Ahn H.K."/>
            <person name="Yeam I."/>
            <person name="Giovannoni J.J."/>
            <person name="Rose J.K."/>
            <person name="Sorensen I."/>
            <person name="Lee S.J."/>
            <person name="Kim R.W."/>
            <person name="Choi I.Y."/>
            <person name="Choi B.S."/>
            <person name="Lim J.S."/>
            <person name="Lee Y.H."/>
            <person name="Choi D."/>
        </authorList>
    </citation>
    <scope>NUCLEOTIDE SEQUENCE [LARGE SCALE GENOMIC DNA]</scope>
    <source>
        <strain evidence="3">cv. CM334</strain>
    </source>
</reference>
<evidence type="ECO:0000259" key="1">
    <source>
        <dbReference type="Pfam" id="PF00407"/>
    </source>
</evidence>
<comment type="caution">
    <text evidence="2">The sequence shown here is derived from an EMBL/GenBank/DDBJ whole genome shotgun (WGS) entry which is preliminary data.</text>
</comment>
<dbReference type="InterPro" id="IPR051761">
    <property type="entry name" value="MLP-like_ligand-binding"/>
</dbReference>
<dbReference type="SUPFAM" id="SSF55961">
    <property type="entry name" value="Bet v1-like"/>
    <property type="match status" value="1"/>
</dbReference>
<dbReference type="OMA" id="HHAPNIS"/>
<dbReference type="Proteomes" id="UP000222542">
    <property type="component" value="Unassembled WGS sequence"/>
</dbReference>
<dbReference type="Gene3D" id="3.30.530.20">
    <property type="match status" value="1"/>
</dbReference>
<reference evidence="2 3" key="2">
    <citation type="journal article" date="2017" name="Genome Biol.">
        <title>New reference genome sequences of hot pepper reveal the massive evolution of plant disease-resistance genes by retroduplication.</title>
        <authorList>
            <person name="Kim S."/>
            <person name="Park J."/>
            <person name="Yeom S.I."/>
            <person name="Kim Y.M."/>
            <person name="Seo E."/>
            <person name="Kim K.T."/>
            <person name="Kim M.S."/>
            <person name="Lee J.M."/>
            <person name="Cheong K."/>
            <person name="Shin H.S."/>
            <person name="Kim S.B."/>
            <person name="Han K."/>
            <person name="Lee J."/>
            <person name="Park M."/>
            <person name="Lee H.A."/>
            <person name="Lee H.Y."/>
            <person name="Lee Y."/>
            <person name="Oh S."/>
            <person name="Lee J.H."/>
            <person name="Choi E."/>
            <person name="Choi E."/>
            <person name="Lee S.E."/>
            <person name="Jeon J."/>
            <person name="Kim H."/>
            <person name="Choi G."/>
            <person name="Song H."/>
            <person name="Lee J."/>
            <person name="Lee S.C."/>
            <person name="Kwon J.K."/>
            <person name="Lee H.Y."/>
            <person name="Koo N."/>
            <person name="Hong Y."/>
            <person name="Kim R.W."/>
            <person name="Kang W.H."/>
            <person name="Huh J.H."/>
            <person name="Kang B.C."/>
            <person name="Yang T.J."/>
            <person name="Lee Y.H."/>
            <person name="Bennetzen J.L."/>
            <person name="Choi D."/>
        </authorList>
    </citation>
    <scope>NUCLEOTIDE SEQUENCE [LARGE SCALE GENOMIC DNA]</scope>
    <source>
        <strain evidence="3">cv. CM334</strain>
    </source>
</reference>
<protein>
    <recommendedName>
        <fullName evidence="1">Bet v I/Major latex protein domain-containing protein</fullName>
    </recommendedName>
</protein>
<dbReference type="EMBL" id="AYRZ02000005">
    <property type="protein sequence ID" value="PHT81436.1"/>
    <property type="molecule type" value="Genomic_DNA"/>
</dbReference>
<dbReference type="Pfam" id="PF00407">
    <property type="entry name" value="Bet_v_1"/>
    <property type="match status" value="1"/>
</dbReference>
<name>A0A2G2ZHH6_CAPAN</name>
<keyword evidence="3" id="KW-1185">Reference proteome</keyword>
<proteinExistence type="predicted"/>
<evidence type="ECO:0000313" key="3">
    <source>
        <dbReference type="Proteomes" id="UP000222542"/>
    </source>
</evidence>
<gene>
    <name evidence="2" type="ORF">T459_14451</name>
</gene>
<dbReference type="PANTHER" id="PTHR31907">
    <property type="entry name" value="MLP-LIKE PROTEIN 423"/>
    <property type="match status" value="1"/>
</dbReference>
<dbReference type="InterPro" id="IPR000916">
    <property type="entry name" value="Bet_v_I/MLP"/>
</dbReference>
<dbReference type="Gramene" id="PHT81436">
    <property type="protein sequence ID" value="PHT81436"/>
    <property type="gene ID" value="T459_14451"/>
</dbReference>
<evidence type="ECO:0000313" key="2">
    <source>
        <dbReference type="EMBL" id="PHT81436.1"/>
    </source>
</evidence>
<accession>A0A2G2ZHH6</accession>